<dbReference type="AlphaFoldDB" id="A0A9P0MBW9"/>
<reference evidence="2" key="1">
    <citation type="submission" date="2022-03" db="EMBL/GenBank/DDBJ databases">
        <authorList>
            <person name="Sayadi A."/>
        </authorList>
    </citation>
    <scope>NUCLEOTIDE SEQUENCE</scope>
</reference>
<keyword evidence="3" id="KW-1185">Reference proteome</keyword>
<dbReference type="InterPro" id="IPR011993">
    <property type="entry name" value="PH-like_dom_sf"/>
</dbReference>
<accession>A0A9P0MBW9</accession>
<evidence type="ECO:0000256" key="1">
    <source>
        <dbReference type="SAM" id="Phobius"/>
    </source>
</evidence>
<sequence>MSNDREDVKIRNRPWRSSRLSSVLSGLSFRRKHESREVSTPCGFVKCNLDLRNLEIDLQNCPFDVTGYGHLILKDQFRMGKQKKKVVVFLFENFVIFNTLLQLME</sequence>
<keyword evidence="1" id="KW-0812">Transmembrane</keyword>
<evidence type="ECO:0000313" key="2">
    <source>
        <dbReference type="EMBL" id="CAH2011123.1"/>
    </source>
</evidence>
<comment type="caution">
    <text evidence="2">The sequence shown here is derived from an EMBL/GenBank/DDBJ whole genome shotgun (WGS) entry which is preliminary data.</text>
</comment>
<dbReference type="Proteomes" id="UP001152888">
    <property type="component" value="Unassembled WGS sequence"/>
</dbReference>
<name>A0A9P0MBW9_ACAOB</name>
<dbReference type="Gene3D" id="2.30.29.30">
    <property type="entry name" value="Pleckstrin-homology domain (PH domain)/Phosphotyrosine-binding domain (PTB)"/>
    <property type="match status" value="1"/>
</dbReference>
<keyword evidence="1" id="KW-1133">Transmembrane helix</keyword>
<gene>
    <name evidence="2" type="ORF">ACAOBT_LOCUS31980</name>
</gene>
<feature type="transmembrane region" description="Helical" evidence="1">
    <location>
        <begin position="86"/>
        <end position="104"/>
    </location>
</feature>
<evidence type="ECO:0000313" key="3">
    <source>
        <dbReference type="Proteomes" id="UP001152888"/>
    </source>
</evidence>
<proteinExistence type="predicted"/>
<organism evidence="2 3">
    <name type="scientific">Acanthoscelides obtectus</name>
    <name type="common">Bean weevil</name>
    <name type="synonym">Bruchus obtectus</name>
    <dbReference type="NCBI Taxonomy" id="200917"/>
    <lineage>
        <taxon>Eukaryota</taxon>
        <taxon>Metazoa</taxon>
        <taxon>Ecdysozoa</taxon>
        <taxon>Arthropoda</taxon>
        <taxon>Hexapoda</taxon>
        <taxon>Insecta</taxon>
        <taxon>Pterygota</taxon>
        <taxon>Neoptera</taxon>
        <taxon>Endopterygota</taxon>
        <taxon>Coleoptera</taxon>
        <taxon>Polyphaga</taxon>
        <taxon>Cucujiformia</taxon>
        <taxon>Chrysomeloidea</taxon>
        <taxon>Chrysomelidae</taxon>
        <taxon>Bruchinae</taxon>
        <taxon>Bruchini</taxon>
        <taxon>Acanthoscelides</taxon>
    </lineage>
</organism>
<dbReference type="OrthoDB" id="6152532at2759"/>
<dbReference type="EMBL" id="CAKOFQ010008038">
    <property type="protein sequence ID" value="CAH2011123.1"/>
    <property type="molecule type" value="Genomic_DNA"/>
</dbReference>
<keyword evidence="1" id="KW-0472">Membrane</keyword>
<protein>
    <submittedName>
        <fullName evidence="2">Uncharacterized protein</fullName>
    </submittedName>
</protein>